<evidence type="ECO:0000313" key="3">
    <source>
        <dbReference type="Proteomes" id="UP000007962"/>
    </source>
</evidence>
<keyword evidence="3" id="KW-1185">Reference proteome</keyword>
<dbReference type="STRING" id="471853.Bcav_2299"/>
<protein>
    <submittedName>
        <fullName evidence="2">Endoribonuclease L-PSP</fullName>
    </submittedName>
</protein>
<dbReference type="PANTHER" id="PTHR11803:SF58">
    <property type="entry name" value="PROTEIN HMF1-RELATED"/>
    <property type="match status" value="1"/>
</dbReference>
<evidence type="ECO:0000256" key="1">
    <source>
        <dbReference type="ARBA" id="ARBA00010552"/>
    </source>
</evidence>
<dbReference type="GO" id="GO:0005829">
    <property type="term" value="C:cytosol"/>
    <property type="evidence" value="ECO:0007669"/>
    <property type="project" value="TreeGrafter"/>
</dbReference>
<gene>
    <name evidence="2" type="ordered locus">Bcav_2299</name>
</gene>
<reference evidence="2 3" key="1">
    <citation type="journal article" date="2009" name="Stand. Genomic Sci.">
        <title>Complete genome sequence of Beutenbergia cavernae type strain (HKI 0122).</title>
        <authorList>
            <person name="Land M."/>
            <person name="Pukall R."/>
            <person name="Abt B."/>
            <person name="Goker M."/>
            <person name="Rohde M."/>
            <person name="Glavina Del Rio T."/>
            <person name="Tice H."/>
            <person name="Copeland A."/>
            <person name="Cheng J.F."/>
            <person name="Lucas S."/>
            <person name="Chen F."/>
            <person name="Nolan M."/>
            <person name="Bruce D."/>
            <person name="Goodwin L."/>
            <person name="Pitluck S."/>
            <person name="Ivanova N."/>
            <person name="Mavromatis K."/>
            <person name="Ovchinnikova G."/>
            <person name="Pati A."/>
            <person name="Chen A."/>
            <person name="Palaniappan K."/>
            <person name="Hauser L."/>
            <person name="Chang Y.J."/>
            <person name="Jefferies C.C."/>
            <person name="Saunders E."/>
            <person name="Brettin T."/>
            <person name="Detter J.C."/>
            <person name="Han C."/>
            <person name="Chain P."/>
            <person name="Bristow J."/>
            <person name="Eisen J.A."/>
            <person name="Markowitz V."/>
            <person name="Hugenholtz P."/>
            <person name="Kyrpides N.C."/>
            <person name="Klenk H.P."/>
            <person name="Lapidus A."/>
        </authorList>
    </citation>
    <scope>NUCLEOTIDE SEQUENCE [LARGE SCALE GENOMIC DNA]</scope>
    <source>
        <strain evidence="3">ATCC BAA-8 / DSM 12333 / NBRC 16432</strain>
    </source>
</reference>
<dbReference type="InterPro" id="IPR006175">
    <property type="entry name" value="YjgF/YER057c/UK114"/>
</dbReference>
<dbReference type="PANTHER" id="PTHR11803">
    <property type="entry name" value="2-IMINOBUTANOATE/2-IMINOPROPANOATE DEAMINASE RIDA"/>
    <property type="match status" value="1"/>
</dbReference>
<dbReference type="Gene3D" id="3.30.1330.40">
    <property type="entry name" value="RutC-like"/>
    <property type="match status" value="1"/>
</dbReference>
<comment type="similarity">
    <text evidence="1">Belongs to the RutC family.</text>
</comment>
<dbReference type="KEGG" id="bcv:Bcav_2299"/>
<sequence>MITTLDPEGLARSPFYSQGALVTDAQRTVYVSGQVGVGPDGAPGDGVAEQARLAIANLAAVLAEGGLGIDAIAKYTVYLTDPAHIEPFIEATAASLPAERPAATLLVVAQLADPALLVEIEAIAVG</sequence>
<dbReference type="Proteomes" id="UP000007962">
    <property type="component" value="Chromosome"/>
</dbReference>
<dbReference type="EMBL" id="CP001618">
    <property type="protein sequence ID" value="ACQ80550.1"/>
    <property type="molecule type" value="Genomic_DNA"/>
</dbReference>
<dbReference type="RefSeq" id="WP_015882790.1">
    <property type="nucleotide sequence ID" value="NC_012669.1"/>
</dbReference>
<dbReference type="GO" id="GO:0019239">
    <property type="term" value="F:deaminase activity"/>
    <property type="evidence" value="ECO:0007669"/>
    <property type="project" value="TreeGrafter"/>
</dbReference>
<organism evidence="2 3">
    <name type="scientific">Beutenbergia cavernae (strain ATCC BAA-8 / DSM 12333 / CCUG 43141 / JCM 11478 / NBRC 16432 / NCIMB 13614 / HKI 0122)</name>
    <dbReference type="NCBI Taxonomy" id="471853"/>
    <lineage>
        <taxon>Bacteria</taxon>
        <taxon>Bacillati</taxon>
        <taxon>Actinomycetota</taxon>
        <taxon>Actinomycetes</taxon>
        <taxon>Micrococcales</taxon>
        <taxon>Beutenbergiaceae</taxon>
        <taxon>Beutenbergia</taxon>
    </lineage>
</organism>
<dbReference type="Pfam" id="PF01042">
    <property type="entry name" value="Ribonuc_L-PSP"/>
    <property type="match status" value="1"/>
</dbReference>
<accession>C5BVU9</accession>
<dbReference type="HOGENOM" id="CLU_100715_4_5_11"/>
<dbReference type="InterPro" id="IPR035959">
    <property type="entry name" value="RutC-like_sf"/>
</dbReference>
<dbReference type="AlphaFoldDB" id="C5BVU9"/>
<dbReference type="OrthoDB" id="9815126at2"/>
<dbReference type="eggNOG" id="COG0251">
    <property type="taxonomic scope" value="Bacteria"/>
</dbReference>
<name>C5BVU9_BEUC1</name>
<dbReference type="SUPFAM" id="SSF55298">
    <property type="entry name" value="YjgF-like"/>
    <property type="match status" value="1"/>
</dbReference>
<proteinExistence type="inferred from homology"/>
<evidence type="ECO:0000313" key="2">
    <source>
        <dbReference type="EMBL" id="ACQ80550.1"/>
    </source>
</evidence>